<dbReference type="Proteomes" id="UP000294802">
    <property type="component" value="Unassembled WGS sequence"/>
</dbReference>
<dbReference type="CDD" id="cd10336">
    <property type="entry name" value="SLC6sbd_Tyt1-Like"/>
    <property type="match status" value="1"/>
</dbReference>
<evidence type="ECO:0000256" key="2">
    <source>
        <dbReference type="ARBA" id="ARBA00022448"/>
    </source>
</evidence>
<dbReference type="RefSeq" id="WP_133442978.1">
    <property type="nucleotide sequence ID" value="NZ_SCWB01000002.1"/>
</dbReference>
<feature type="transmembrane region" description="Helical" evidence="7">
    <location>
        <begin position="142"/>
        <end position="163"/>
    </location>
</feature>
<feature type="transmembrane region" description="Helical" evidence="7">
    <location>
        <begin position="251"/>
        <end position="277"/>
    </location>
</feature>
<dbReference type="SUPFAM" id="SSF161070">
    <property type="entry name" value="SNF-like"/>
    <property type="match status" value="1"/>
</dbReference>
<dbReference type="InterPro" id="IPR037272">
    <property type="entry name" value="SNS_sf"/>
</dbReference>
<feature type="transmembrane region" description="Helical" evidence="7">
    <location>
        <begin position="422"/>
        <end position="444"/>
    </location>
</feature>
<dbReference type="NCBIfam" id="NF037979">
    <property type="entry name" value="Na_transp"/>
    <property type="match status" value="1"/>
</dbReference>
<proteinExistence type="inferred from homology"/>
<evidence type="ECO:0000256" key="3">
    <source>
        <dbReference type="ARBA" id="ARBA00022692"/>
    </source>
</evidence>
<keyword evidence="5 7" id="KW-0472">Membrane</keyword>
<sequence length="445" mass="48449">METQSQWGSKLGFILASAGSAIGLGAMWKFPYVMADNGGAAFLVIFILFTMLIGFPLLLSEFVIGRHSKTYSTRSFGHLTGNRVHNLIGHLGNIGVFILLSFYSVIGGWILIYIIRTLFALVTGGKQQDYEGVFGSLISNPLYALGGQALFIGLTALIVAKGIQNGIERASKIMMPLLFVAFIIVIIRSLTLEHAMTGVSYFLKPDFSKLSADSILFALGQSFFSLSVGFGGMLTYASYLDKKTDLTQSGLSVVLLNILITILAGLAIFPATASLGIEAAQGPGLLFIVLPYVFDQLPLGQLFYLIFLLLFFFATITSSISLLEINVSNATKNDNNKRVKAVILLSIGVFALGIPSALSSGLLSNTKFLAGTFFDNMDYLVSNIMLPLGAFLFSIFTGYLLDRQIAHSELVTKPYQEPLFKIWIFLLKFIIPLVIIGVFLSLILK</sequence>
<keyword evidence="3 6" id="KW-0812">Transmembrane</keyword>
<feature type="transmembrane region" description="Helical" evidence="7">
    <location>
        <begin position="40"/>
        <end position="64"/>
    </location>
</feature>
<dbReference type="PANTHER" id="PTHR42948:SF1">
    <property type="entry name" value="TRANSPORTER"/>
    <property type="match status" value="1"/>
</dbReference>
<accession>A0A4R6BX07</accession>
<evidence type="ECO:0000256" key="4">
    <source>
        <dbReference type="ARBA" id="ARBA00022989"/>
    </source>
</evidence>
<comment type="similarity">
    <text evidence="6">Belongs to the sodium:neurotransmitter symporter (SNF) (TC 2.A.22) family.</text>
</comment>
<feature type="transmembrane region" description="Helical" evidence="7">
    <location>
        <begin position="379"/>
        <end position="401"/>
    </location>
</feature>
<organism evidence="8 9">
    <name type="scientific">Macrococcus lamae</name>
    <dbReference type="NCBI Taxonomy" id="198484"/>
    <lineage>
        <taxon>Bacteria</taxon>
        <taxon>Bacillati</taxon>
        <taxon>Bacillota</taxon>
        <taxon>Bacilli</taxon>
        <taxon>Bacillales</taxon>
        <taxon>Staphylococcaceae</taxon>
        <taxon>Macrococcus</taxon>
    </lineage>
</organism>
<dbReference type="InterPro" id="IPR000175">
    <property type="entry name" value="Na/ntran_symport"/>
</dbReference>
<evidence type="ECO:0000256" key="7">
    <source>
        <dbReference type="SAM" id="Phobius"/>
    </source>
</evidence>
<keyword evidence="6" id="KW-0769">Symport</keyword>
<feature type="transmembrane region" description="Helical" evidence="7">
    <location>
        <begin position="215"/>
        <end position="239"/>
    </location>
</feature>
<feature type="transmembrane region" description="Helical" evidence="7">
    <location>
        <begin position="96"/>
        <end position="122"/>
    </location>
</feature>
<keyword evidence="4 7" id="KW-1133">Transmembrane helix</keyword>
<dbReference type="PRINTS" id="PR00176">
    <property type="entry name" value="NANEUSMPORT"/>
</dbReference>
<evidence type="ECO:0000256" key="6">
    <source>
        <dbReference type="RuleBase" id="RU003732"/>
    </source>
</evidence>
<evidence type="ECO:0000256" key="1">
    <source>
        <dbReference type="ARBA" id="ARBA00004141"/>
    </source>
</evidence>
<dbReference type="GO" id="GO:0015293">
    <property type="term" value="F:symporter activity"/>
    <property type="evidence" value="ECO:0007669"/>
    <property type="project" value="UniProtKB-KW"/>
</dbReference>
<evidence type="ECO:0000313" key="9">
    <source>
        <dbReference type="Proteomes" id="UP000294802"/>
    </source>
</evidence>
<feature type="transmembrane region" description="Helical" evidence="7">
    <location>
        <begin position="175"/>
        <end position="195"/>
    </location>
</feature>
<feature type="transmembrane region" description="Helical" evidence="7">
    <location>
        <begin position="12"/>
        <end position="28"/>
    </location>
</feature>
<dbReference type="PROSITE" id="PS00610">
    <property type="entry name" value="NA_NEUROTRAN_SYMP_1"/>
    <property type="match status" value="1"/>
</dbReference>
<name>A0A4R6BX07_9STAP</name>
<reference evidence="8 9" key="1">
    <citation type="submission" date="2019-01" db="EMBL/GenBank/DDBJ databases">
        <title>Draft genome sequences of the type strains of six Macrococcus species.</title>
        <authorList>
            <person name="Mazhar S."/>
            <person name="Altermann E."/>
            <person name="Hill C."/>
            <person name="Mcauliffe O."/>
        </authorList>
    </citation>
    <scope>NUCLEOTIDE SEQUENCE [LARGE SCALE GENOMIC DNA]</scope>
    <source>
        <strain evidence="8 9">CCM4815</strain>
    </source>
</reference>
<feature type="transmembrane region" description="Helical" evidence="7">
    <location>
        <begin position="302"/>
        <end position="327"/>
    </location>
</feature>
<comment type="subcellular location">
    <subcellularLocation>
        <location evidence="1">Membrane</location>
        <topology evidence="1">Multi-pass membrane protein</topology>
    </subcellularLocation>
</comment>
<dbReference type="AlphaFoldDB" id="A0A4R6BX07"/>
<keyword evidence="9" id="KW-1185">Reference proteome</keyword>
<evidence type="ECO:0000313" key="8">
    <source>
        <dbReference type="EMBL" id="TDM12763.1"/>
    </source>
</evidence>
<dbReference type="Pfam" id="PF00209">
    <property type="entry name" value="SNF"/>
    <property type="match status" value="2"/>
</dbReference>
<comment type="caution">
    <text evidence="8">The sequence shown here is derived from an EMBL/GenBank/DDBJ whole genome shotgun (WGS) entry which is preliminary data.</text>
</comment>
<dbReference type="PROSITE" id="PS50267">
    <property type="entry name" value="NA_NEUROTRAN_SYMP_3"/>
    <property type="match status" value="1"/>
</dbReference>
<keyword evidence="2 6" id="KW-0813">Transport</keyword>
<evidence type="ECO:0000256" key="5">
    <source>
        <dbReference type="ARBA" id="ARBA00023136"/>
    </source>
</evidence>
<dbReference type="GO" id="GO:0016020">
    <property type="term" value="C:membrane"/>
    <property type="evidence" value="ECO:0007669"/>
    <property type="project" value="UniProtKB-SubCell"/>
</dbReference>
<protein>
    <recommendedName>
        <fullName evidence="6">Transporter</fullName>
    </recommendedName>
</protein>
<gene>
    <name evidence="8" type="ORF">ERX29_01805</name>
</gene>
<dbReference type="PANTHER" id="PTHR42948">
    <property type="entry name" value="TRANSPORTER"/>
    <property type="match status" value="1"/>
</dbReference>
<dbReference type="InterPro" id="IPR047218">
    <property type="entry name" value="YocR/YhdH-like"/>
</dbReference>
<dbReference type="EMBL" id="SCWB01000002">
    <property type="protein sequence ID" value="TDM12763.1"/>
    <property type="molecule type" value="Genomic_DNA"/>
</dbReference>
<feature type="transmembrane region" description="Helical" evidence="7">
    <location>
        <begin position="339"/>
        <end position="359"/>
    </location>
</feature>
<dbReference type="OrthoDB" id="9762833at2"/>